<accession>A0A5B2V807</accession>
<protein>
    <submittedName>
        <fullName evidence="2">Uncharacterized protein</fullName>
    </submittedName>
</protein>
<dbReference type="RefSeq" id="WP_149821349.1">
    <property type="nucleotide sequence ID" value="NZ_VUOA01000039.1"/>
</dbReference>
<dbReference type="Proteomes" id="UP000323142">
    <property type="component" value="Unassembled WGS sequence"/>
</dbReference>
<evidence type="ECO:0000256" key="1">
    <source>
        <dbReference type="SAM" id="MobiDB-lite"/>
    </source>
</evidence>
<organism evidence="2 3">
    <name type="scientific">Salinarimonas soli</name>
    <dbReference type="NCBI Taxonomy" id="1638099"/>
    <lineage>
        <taxon>Bacteria</taxon>
        <taxon>Pseudomonadati</taxon>
        <taxon>Pseudomonadota</taxon>
        <taxon>Alphaproteobacteria</taxon>
        <taxon>Hyphomicrobiales</taxon>
        <taxon>Salinarimonadaceae</taxon>
        <taxon>Salinarimonas</taxon>
    </lineage>
</organism>
<dbReference type="AlphaFoldDB" id="A0A5B2V807"/>
<gene>
    <name evidence="2" type="ORF">F0L46_21265</name>
</gene>
<dbReference type="SUPFAM" id="SSF48452">
    <property type="entry name" value="TPR-like"/>
    <property type="match status" value="1"/>
</dbReference>
<feature type="compositionally biased region" description="Pro residues" evidence="1">
    <location>
        <begin position="143"/>
        <end position="169"/>
    </location>
</feature>
<feature type="region of interest" description="Disordered" evidence="1">
    <location>
        <begin position="129"/>
        <end position="169"/>
    </location>
</feature>
<keyword evidence="3" id="KW-1185">Reference proteome</keyword>
<proteinExistence type="predicted"/>
<comment type="caution">
    <text evidence="2">The sequence shown here is derived from an EMBL/GenBank/DDBJ whole genome shotgun (WGS) entry which is preliminary data.</text>
</comment>
<dbReference type="EMBL" id="VUOA01000039">
    <property type="protein sequence ID" value="KAA2235101.1"/>
    <property type="molecule type" value="Genomic_DNA"/>
</dbReference>
<dbReference type="InterPro" id="IPR011990">
    <property type="entry name" value="TPR-like_helical_dom_sf"/>
</dbReference>
<evidence type="ECO:0000313" key="3">
    <source>
        <dbReference type="Proteomes" id="UP000323142"/>
    </source>
</evidence>
<sequence length="585" mass="61810">MSGSRASSRADGLAPTDPVAVREALAKVTASDAFRGAPQLASFLTCIVGMALEGRGSEIKGYTIATQALGRGPDFDPQTDPIVRVEAMRLRRALEAYYGEAGACDPLRIVIPRGSYVPLFEAVAPPEPAALDQGADEPAPVAVEPPAPDPAPRPAVRPKPPGAQAAPPPSRLPWRFATVLAIVAFTTAGLASLPLRPAPAAPSPDTGLFKPRLAVAVMGDEGGAEAARLREDVVDALAEFGEVAVVEKPADLAGTTGAYVLSLRPVSREGVSLAHVRLTAAQGGRVIWAREVALEPGEDGLTPARRIAARIAQPYGVVLSDLRAAGGRDPALRCVVDTFDYWRRPSRETHLAARDCLRAAVERAPRGALAQAHLSRITLEEARAGYNAEPDPVGRAWSEAREAVMLQPESARAHQAVMNVLFHKGDVDGALAAGRRAVELSPGDADLRANVGSRLVQAGRFQDGAAQMARAIAGSPAPPAWYQFPLFVAAVMTGDEAAARNAAARIDPSEFAMGHLARALAAKQAGRMAEAQSEMTAFLERRPDMRRELRRELVLRLGHGPTVERFEAELAALMPQDIKAGRPPG</sequence>
<dbReference type="Gene3D" id="1.25.40.10">
    <property type="entry name" value="Tetratricopeptide repeat domain"/>
    <property type="match status" value="1"/>
</dbReference>
<reference evidence="2 3" key="1">
    <citation type="submission" date="2019-09" db="EMBL/GenBank/DDBJ databases">
        <title>Salinarimonas rosea gen. nov., sp. nov., a new member of the a-2 subgroup of the Proteobacteria.</title>
        <authorList>
            <person name="Liu J."/>
        </authorList>
    </citation>
    <scope>NUCLEOTIDE SEQUENCE [LARGE SCALE GENOMIC DNA]</scope>
    <source>
        <strain evidence="2 3">BN140002</strain>
    </source>
</reference>
<evidence type="ECO:0000313" key="2">
    <source>
        <dbReference type="EMBL" id="KAA2235101.1"/>
    </source>
</evidence>
<reference evidence="2 3" key="2">
    <citation type="submission" date="2019-09" db="EMBL/GenBank/DDBJ databases">
        <authorList>
            <person name="Jin C."/>
        </authorList>
    </citation>
    <scope>NUCLEOTIDE SEQUENCE [LARGE SCALE GENOMIC DNA]</scope>
    <source>
        <strain evidence="2 3">BN140002</strain>
    </source>
</reference>
<dbReference type="OrthoDB" id="100177at2"/>
<name>A0A5B2V807_9HYPH</name>